<proteinExistence type="predicted"/>
<dbReference type="Pfam" id="PF05721">
    <property type="entry name" value="PhyH"/>
    <property type="match status" value="1"/>
</dbReference>
<sequence>MTRLFSKFNPLELGEICSTSRITKNEVPRAREIIKQVPIYHKNDISLKDADGIMEEWHNILQSGPGVFVVKNLVDDHDVVDRAHSAAEAIIEAEKIKYANRGDHFAAGGKNDRIWNYFQKHAVQDPASFADYYDNPILWVDLSTAENLICESWLGPGYALTSQHMLIFGYQLNVVLPSRGAAQEPHRDFHLGFQSSEQTTRFPAVTQMATQLLTLQGAVAHSDMPLESGPTLLLPFSQKYESGYIHYRNPELIDYFKANAIAIPMSKGDSLFFNPGLHHAAGANVTSGSTGIKRSANLLQISSPFGKPMETVDRTTVALSVWNDLSRKYKETGFTDSLNTLVNVVGQGYSLPTNLDLDPPPPNGHCPPTQQEIIRKGLQEGWDYYRAKEELLKRDEVRRA</sequence>
<dbReference type="Proteomes" id="UP000305647">
    <property type="component" value="Unassembled WGS sequence"/>
</dbReference>
<dbReference type="AlphaFoldDB" id="A0A4T0QIH8"/>
<dbReference type="GO" id="GO:0048244">
    <property type="term" value="F:phytanoyl-CoA dioxygenase activity"/>
    <property type="evidence" value="ECO:0007669"/>
    <property type="project" value="InterPro"/>
</dbReference>
<dbReference type="Gene3D" id="2.60.120.620">
    <property type="entry name" value="q2cbj1_9rhob like domain"/>
    <property type="match status" value="1"/>
</dbReference>
<protein>
    <submittedName>
        <fullName evidence="1">PhyH-domain-containing protein</fullName>
    </submittedName>
</protein>
<name>A0A4T0QIH8_9BASI</name>
<organism evidence="1 2">
    <name type="scientific">Wallemia mellicola</name>
    <dbReference type="NCBI Taxonomy" id="1708541"/>
    <lineage>
        <taxon>Eukaryota</taxon>
        <taxon>Fungi</taxon>
        <taxon>Dikarya</taxon>
        <taxon>Basidiomycota</taxon>
        <taxon>Wallemiomycotina</taxon>
        <taxon>Wallemiomycetes</taxon>
        <taxon>Wallemiales</taxon>
        <taxon>Wallemiaceae</taxon>
        <taxon>Wallemia</taxon>
    </lineage>
</organism>
<dbReference type="SUPFAM" id="SSF51197">
    <property type="entry name" value="Clavaminate synthase-like"/>
    <property type="match status" value="1"/>
</dbReference>
<dbReference type="EMBL" id="SPRO01000071">
    <property type="protein sequence ID" value="TIC24446.1"/>
    <property type="molecule type" value="Genomic_DNA"/>
</dbReference>
<gene>
    <name evidence="1" type="ORF">E3Q10_04068</name>
</gene>
<comment type="caution">
    <text evidence="1">The sequence shown here is derived from an EMBL/GenBank/DDBJ whole genome shotgun (WGS) entry which is preliminary data.</text>
</comment>
<dbReference type="GO" id="GO:0001561">
    <property type="term" value="P:fatty acid alpha-oxidation"/>
    <property type="evidence" value="ECO:0007669"/>
    <property type="project" value="InterPro"/>
</dbReference>
<dbReference type="PANTHER" id="PTHR21308">
    <property type="entry name" value="PHYTANOYL-COA ALPHA-HYDROXYLASE"/>
    <property type="match status" value="1"/>
</dbReference>
<dbReference type="InterPro" id="IPR047128">
    <property type="entry name" value="PhyH"/>
</dbReference>
<accession>A0A4T0QIH8</accession>
<evidence type="ECO:0000313" key="2">
    <source>
        <dbReference type="Proteomes" id="UP000305647"/>
    </source>
</evidence>
<dbReference type="InterPro" id="IPR008775">
    <property type="entry name" value="Phytyl_CoA_dOase-like"/>
</dbReference>
<reference evidence="1 2" key="1">
    <citation type="submission" date="2019-03" db="EMBL/GenBank/DDBJ databases">
        <title>Sequencing 25 genomes of Wallemia mellicola.</title>
        <authorList>
            <person name="Gostincar C."/>
        </authorList>
    </citation>
    <scope>NUCLEOTIDE SEQUENCE [LARGE SCALE GENOMIC DNA]</scope>
    <source>
        <strain evidence="1 2">EXF-8738</strain>
    </source>
</reference>
<evidence type="ECO:0000313" key="1">
    <source>
        <dbReference type="EMBL" id="TIC24446.1"/>
    </source>
</evidence>
<dbReference type="PANTHER" id="PTHR21308:SF8">
    <property type="entry name" value="PHYTANOYL-COA DIOXYGENASE FAMILY PROTEIN (AFU_ORTHOLOGUE AFUA_2G09620)"/>
    <property type="match status" value="1"/>
</dbReference>